<feature type="compositionally biased region" description="Polar residues" evidence="1">
    <location>
        <begin position="482"/>
        <end position="503"/>
    </location>
</feature>
<feature type="region of interest" description="Disordered" evidence="1">
    <location>
        <begin position="1"/>
        <end position="26"/>
    </location>
</feature>
<feature type="compositionally biased region" description="Basic and acidic residues" evidence="1">
    <location>
        <begin position="302"/>
        <end position="312"/>
    </location>
</feature>
<feature type="region of interest" description="Disordered" evidence="1">
    <location>
        <begin position="41"/>
        <end position="67"/>
    </location>
</feature>
<reference evidence="2" key="2">
    <citation type="journal article" date="2023" name="IMA Fungus">
        <title>Comparative genomic study of the Penicillium genus elucidates a diverse pangenome and 15 lateral gene transfer events.</title>
        <authorList>
            <person name="Petersen C."/>
            <person name="Sorensen T."/>
            <person name="Nielsen M.R."/>
            <person name="Sondergaard T.E."/>
            <person name="Sorensen J.L."/>
            <person name="Fitzpatrick D.A."/>
            <person name="Frisvad J.C."/>
            <person name="Nielsen K.L."/>
        </authorList>
    </citation>
    <scope>NUCLEOTIDE SEQUENCE</scope>
    <source>
        <strain evidence="2">IBT 29677</strain>
    </source>
</reference>
<keyword evidence="3" id="KW-1185">Reference proteome</keyword>
<feature type="region of interest" description="Disordered" evidence="1">
    <location>
        <begin position="256"/>
        <end position="524"/>
    </location>
</feature>
<dbReference type="Proteomes" id="UP001147747">
    <property type="component" value="Unassembled WGS sequence"/>
</dbReference>
<comment type="caution">
    <text evidence="2">The sequence shown here is derived from an EMBL/GenBank/DDBJ whole genome shotgun (WGS) entry which is preliminary data.</text>
</comment>
<feature type="region of interest" description="Disordered" evidence="1">
    <location>
        <begin position="143"/>
        <end position="162"/>
    </location>
</feature>
<feature type="compositionally biased region" description="Basic and acidic residues" evidence="1">
    <location>
        <begin position="466"/>
        <end position="481"/>
    </location>
</feature>
<proteinExistence type="predicted"/>
<name>A0A9W9VSR4_9EURO</name>
<feature type="region of interest" description="Disordered" evidence="1">
    <location>
        <begin position="118"/>
        <end position="137"/>
    </location>
</feature>
<evidence type="ECO:0000256" key="1">
    <source>
        <dbReference type="SAM" id="MobiDB-lite"/>
    </source>
</evidence>
<feature type="compositionally biased region" description="Polar residues" evidence="1">
    <location>
        <begin position="144"/>
        <end position="155"/>
    </location>
</feature>
<reference evidence="2" key="1">
    <citation type="submission" date="2022-12" db="EMBL/GenBank/DDBJ databases">
        <authorList>
            <person name="Petersen C."/>
        </authorList>
    </citation>
    <scope>NUCLEOTIDE SEQUENCE</scope>
    <source>
        <strain evidence="2">IBT 29677</strain>
    </source>
</reference>
<feature type="compositionally biased region" description="Low complexity" evidence="1">
    <location>
        <begin position="404"/>
        <end position="414"/>
    </location>
</feature>
<feature type="compositionally biased region" description="Polar residues" evidence="1">
    <location>
        <begin position="206"/>
        <end position="217"/>
    </location>
</feature>
<sequence length="541" mass="58784">MSPATAPADQHTANYDSEQAYAPEHQLSVDFDQFLQSQDMPHASITASQQKREEMWIPPTGDGGESIDTGAMMTEIGLAQQRLFDDDGSNTGHHHSMSTTYPSGISEPGSFPMHYDHQGQNGNLPPTGPPPNIQNKGTQLVAPHTTNGYQYSTPAESAHDDLPITDVDGLGTTDVPGHSNDINFHKPAQRSKSMHTEWNSPHDTEPNSSVRSPQLNRSKSDHGQAAIISPTSPVSTVDELSAPAFAVQIAAPDIASSVKRRGRHKKQPLPHHDDDDDDELAMIMDSGFVQAKPEKRRPGRPSKSEKATRQADEASAQETIKGSEAVVSEQPAQQAKPGPKKKKIKRSKTALETLHQAGKVDDDDDVIWVESRPLEMENANSTTNHVNENDEASKVSGEIQFEIPVVSNEAVEAPAPAPKKRGRKRKKTAEQTEAPAASKDPQLESKNEDPTLPEATEQHALIPDPPKGEEKEDITLGKESESTPQLDQVTKQTAAGSLPQTPQIAKPHKVHSPISSTSKVPYRIGLSKRARIAPLLKVVRK</sequence>
<protein>
    <submittedName>
        <fullName evidence="2">Uncharacterized protein</fullName>
    </submittedName>
</protein>
<dbReference type="AlphaFoldDB" id="A0A9W9VSR4"/>
<feature type="compositionally biased region" description="Basic residues" evidence="1">
    <location>
        <begin position="258"/>
        <end position="269"/>
    </location>
</feature>
<evidence type="ECO:0000313" key="2">
    <source>
        <dbReference type="EMBL" id="KAJ5388666.1"/>
    </source>
</evidence>
<dbReference type="GeneID" id="81374824"/>
<feature type="region of interest" description="Disordered" evidence="1">
    <location>
        <begin position="170"/>
        <end position="233"/>
    </location>
</feature>
<evidence type="ECO:0000313" key="3">
    <source>
        <dbReference type="Proteomes" id="UP001147747"/>
    </source>
</evidence>
<gene>
    <name evidence="2" type="ORF">N7509_011207</name>
</gene>
<accession>A0A9W9VSR4</accession>
<dbReference type="RefSeq" id="XP_056486464.1">
    <property type="nucleotide sequence ID" value="XM_056635844.1"/>
</dbReference>
<feature type="compositionally biased region" description="Basic residues" evidence="1">
    <location>
        <begin position="418"/>
        <end position="427"/>
    </location>
</feature>
<dbReference type="OrthoDB" id="5404794at2759"/>
<dbReference type="EMBL" id="JAPZBU010000009">
    <property type="protein sequence ID" value="KAJ5388666.1"/>
    <property type="molecule type" value="Genomic_DNA"/>
</dbReference>
<feature type="compositionally biased region" description="Basic residues" evidence="1">
    <location>
        <begin position="338"/>
        <end position="348"/>
    </location>
</feature>
<organism evidence="2 3">
    <name type="scientific">Penicillium cosmopolitanum</name>
    <dbReference type="NCBI Taxonomy" id="1131564"/>
    <lineage>
        <taxon>Eukaryota</taxon>
        <taxon>Fungi</taxon>
        <taxon>Dikarya</taxon>
        <taxon>Ascomycota</taxon>
        <taxon>Pezizomycotina</taxon>
        <taxon>Eurotiomycetes</taxon>
        <taxon>Eurotiomycetidae</taxon>
        <taxon>Eurotiales</taxon>
        <taxon>Aspergillaceae</taxon>
        <taxon>Penicillium</taxon>
    </lineage>
</organism>